<feature type="signal peptide" evidence="3">
    <location>
        <begin position="1"/>
        <end position="19"/>
    </location>
</feature>
<feature type="compositionally biased region" description="Basic and acidic residues" evidence="1">
    <location>
        <begin position="32"/>
        <end position="51"/>
    </location>
</feature>
<evidence type="ECO:0008006" key="6">
    <source>
        <dbReference type="Google" id="ProtNLM"/>
    </source>
</evidence>
<keyword evidence="3" id="KW-0732">Signal</keyword>
<feature type="transmembrane region" description="Helical" evidence="2">
    <location>
        <begin position="62"/>
        <end position="80"/>
    </location>
</feature>
<keyword evidence="2" id="KW-0472">Membrane</keyword>
<feature type="transmembrane region" description="Helical" evidence="2">
    <location>
        <begin position="101"/>
        <end position="119"/>
    </location>
</feature>
<evidence type="ECO:0000313" key="5">
    <source>
        <dbReference type="Proteomes" id="UP001156102"/>
    </source>
</evidence>
<evidence type="ECO:0000256" key="3">
    <source>
        <dbReference type="SAM" id="SignalP"/>
    </source>
</evidence>
<organism evidence="4 5">
    <name type="scientific">Ectobacillus ponti</name>
    <dbReference type="NCBI Taxonomy" id="2961894"/>
    <lineage>
        <taxon>Bacteria</taxon>
        <taxon>Bacillati</taxon>
        <taxon>Bacillota</taxon>
        <taxon>Bacilli</taxon>
        <taxon>Bacillales</taxon>
        <taxon>Bacillaceae</taxon>
        <taxon>Ectobacillus</taxon>
    </lineage>
</organism>
<evidence type="ECO:0000313" key="4">
    <source>
        <dbReference type="EMBL" id="MCP8971299.1"/>
    </source>
</evidence>
<gene>
    <name evidence="4" type="ORF">NK662_22535</name>
</gene>
<dbReference type="Proteomes" id="UP001156102">
    <property type="component" value="Unassembled WGS sequence"/>
</dbReference>
<dbReference type="RefSeq" id="WP_254761227.1">
    <property type="nucleotide sequence ID" value="NZ_JANCLT010000023.1"/>
</dbReference>
<feature type="transmembrane region" description="Helical" evidence="2">
    <location>
        <begin position="139"/>
        <end position="156"/>
    </location>
</feature>
<feature type="chain" id="PRO_5041363050" description="DUF1294 domain-containing protein" evidence="3">
    <location>
        <begin position="20"/>
        <end position="188"/>
    </location>
</feature>
<feature type="region of interest" description="Disordered" evidence="1">
    <location>
        <begin position="32"/>
        <end position="56"/>
    </location>
</feature>
<reference evidence="4" key="1">
    <citation type="submission" date="2022-07" db="EMBL/GenBank/DDBJ databases">
        <authorList>
            <person name="Li W.-J."/>
            <person name="Deng Q.-Q."/>
        </authorList>
    </citation>
    <scope>NUCLEOTIDE SEQUENCE</scope>
    <source>
        <strain evidence="4">SYSU M60031</strain>
    </source>
</reference>
<comment type="caution">
    <text evidence="4">The sequence shown here is derived from an EMBL/GenBank/DDBJ whole genome shotgun (WGS) entry which is preliminary data.</text>
</comment>
<keyword evidence="2" id="KW-1133">Transmembrane helix</keyword>
<feature type="transmembrane region" description="Helical" evidence="2">
    <location>
        <begin position="168"/>
        <end position="187"/>
    </location>
</feature>
<keyword evidence="2" id="KW-0812">Transmembrane</keyword>
<name>A0AA41XDD4_9BACI</name>
<evidence type="ECO:0000256" key="2">
    <source>
        <dbReference type="SAM" id="Phobius"/>
    </source>
</evidence>
<dbReference type="EMBL" id="JANCLT010000023">
    <property type="protein sequence ID" value="MCP8971299.1"/>
    <property type="molecule type" value="Genomic_DNA"/>
</dbReference>
<keyword evidence="5" id="KW-1185">Reference proteome</keyword>
<protein>
    <recommendedName>
        <fullName evidence="6">DUF1294 domain-containing protein</fullName>
    </recommendedName>
</protein>
<sequence length="188" mass="19978">MKNCLFLSIILVGMLFVSAASLQTAFAERGEEYEHQDEARGGEENEARGGEENEAFEETGKSIGWGTAAAMAGAAVLFPLRRSSKRLLQRFPRHKAQIVFLLKRAGSWHIAMGVAALLFGAGHGVLMYIGEGELEARDWIGVGAVGFMAVGAIAGGQLARKKAQGLRFVHMGLLLAASAGALLHIALS</sequence>
<dbReference type="AlphaFoldDB" id="A0AA41XDD4"/>
<evidence type="ECO:0000256" key="1">
    <source>
        <dbReference type="SAM" id="MobiDB-lite"/>
    </source>
</evidence>
<proteinExistence type="predicted"/>
<accession>A0AA41XDD4</accession>